<feature type="compositionally biased region" description="Polar residues" evidence="1">
    <location>
        <begin position="412"/>
        <end position="433"/>
    </location>
</feature>
<evidence type="ECO:0000313" key="2">
    <source>
        <dbReference type="EMBL" id="TEB39017.1"/>
    </source>
</evidence>
<evidence type="ECO:0000256" key="1">
    <source>
        <dbReference type="SAM" id="MobiDB-lite"/>
    </source>
</evidence>
<proteinExistence type="predicted"/>
<evidence type="ECO:0000313" key="3">
    <source>
        <dbReference type="Proteomes" id="UP000298030"/>
    </source>
</evidence>
<comment type="caution">
    <text evidence="2">The sequence shown here is derived from an EMBL/GenBank/DDBJ whole genome shotgun (WGS) entry which is preliminary data.</text>
</comment>
<dbReference type="GO" id="GO:0044732">
    <property type="term" value="C:mitotic spindle pole body"/>
    <property type="evidence" value="ECO:0007669"/>
    <property type="project" value="TreeGrafter"/>
</dbReference>
<feature type="region of interest" description="Disordered" evidence="1">
    <location>
        <begin position="642"/>
        <end position="693"/>
    </location>
</feature>
<feature type="compositionally biased region" description="Pro residues" evidence="1">
    <location>
        <begin position="359"/>
        <end position="370"/>
    </location>
</feature>
<feature type="compositionally biased region" description="Acidic residues" evidence="1">
    <location>
        <begin position="35"/>
        <end position="45"/>
    </location>
</feature>
<evidence type="ECO:0008006" key="4">
    <source>
        <dbReference type="Google" id="ProtNLM"/>
    </source>
</evidence>
<dbReference type="PANTHER" id="PTHR35140:SF1">
    <property type="entry name" value="MITOTIC CHECK POINT PROTEIN BFA1"/>
    <property type="match status" value="1"/>
</dbReference>
<feature type="compositionally biased region" description="Low complexity" evidence="1">
    <location>
        <begin position="505"/>
        <end position="519"/>
    </location>
</feature>
<dbReference type="InterPro" id="IPR034586">
    <property type="entry name" value="Bfa1/Byr4"/>
</dbReference>
<feature type="region of interest" description="Disordered" evidence="1">
    <location>
        <begin position="23"/>
        <end position="45"/>
    </location>
</feature>
<keyword evidence="3" id="KW-1185">Reference proteome</keyword>
<name>A0A4Y7TXX1_COPMI</name>
<feature type="compositionally biased region" description="Polar residues" evidence="1">
    <location>
        <begin position="495"/>
        <end position="504"/>
    </location>
</feature>
<dbReference type="Proteomes" id="UP000298030">
    <property type="component" value="Unassembled WGS sequence"/>
</dbReference>
<reference evidence="2 3" key="1">
    <citation type="journal article" date="2019" name="Nat. Ecol. Evol.">
        <title>Megaphylogeny resolves global patterns of mushroom evolution.</title>
        <authorList>
            <person name="Varga T."/>
            <person name="Krizsan K."/>
            <person name="Foldi C."/>
            <person name="Dima B."/>
            <person name="Sanchez-Garcia M."/>
            <person name="Sanchez-Ramirez S."/>
            <person name="Szollosi G.J."/>
            <person name="Szarkandi J.G."/>
            <person name="Papp V."/>
            <person name="Albert L."/>
            <person name="Andreopoulos W."/>
            <person name="Angelini C."/>
            <person name="Antonin V."/>
            <person name="Barry K.W."/>
            <person name="Bougher N.L."/>
            <person name="Buchanan P."/>
            <person name="Buyck B."/>
            <person name="Bense V."/>
            <person name="Catcheside P."/>
            <person name="Chovatia M."/>
            <person name="Cooper J."/>
            <person name="Damon W."/>
            <person name="Desjardin D."/>
            <person name="Finy P."/>
            <person name="Geml J."/>
            <person name="Haridas S."/>
            <person name="Hughes K."/>
            <person name="Justo A."/>
            <person name="Karasinski D."/>
            <person name="Kautmanova I."/>
            <person name="Kiss B."/>
            <person name="Kocsube S."/>
            <person name="Kotiranta H."/>
            <person name="LaButti K.M."/>
            <person name="Lechner B.E."/>
            <person name="Liimatainen K."/>
            <person name="Lipzen A."/>
            <person name="Lukacs Z."/>
            <person name="Mihaltcheva S."/>
            <person name="Morgado L.N."/>
            <person name="Niskanen T."/>
            <person name="Noordeloos M.E."/>
            <person name="Ohm R.A."/>
            <person name="Ortiz-Santana B."/>
            <person name="Ovrebo C."/>
            <person name="Racz N."/>
            <person name="Riley R."/>
            <person name="Savchenko A."/>
            <person name="Shiryaev A."/>
            <person name="Soop K."/>
            <person name="Spirin V."/>
            <person name="Szebenyi C."/>
            <person name="Tomsovsky M."/>
            <person name="Tulloss R.E."/>
            <person name="Uehling J."/>
            <person name="Grigoriev I.V."/>
            <person name="Vagvolgyi C."/>
            <person name="Papp T."/>
            <person name="Martin F.M."/>
            <person name="Miettinen O."/>
            <person name="Hibbett D.S."/>
            <person name="Nagy L.G."/>
        </authorList>
    </citation>
    <scope>NUCLEOTIDE SEQUENCE [LARGE SCALE GENOMIC DNA]</scope>
    <source>
        <strain evidence="2 3">FP101781</strain>
    </source>
</reference>
<dbReference type="GO" id="GO:0001100">
    <property type="term" value="P:negative regulation of exit from mitosis"/>
    <property type="evidence" value="ECO:0007669"/>
    <property type="project" value="InterPro"/>
</dbReference>
<feature type="compositionally biased region" description="Low complexity" evidence="1">
    <location>
        <begin position="179"/>
        <end position="212"/>
    </location>
</feature>
<accession>A0A4Y7TXX1</accession>
<feature type="compositionally biased region" description="Polar residues" evidence="1">
    <location>
        <begin position="287"/>
        <end position="297"/>
    </location>
</feature>
<dbReference type="GO" id="GO:0005096">
    <property type="term" value="F:GTPase activator activity"/>
    <property type="evidence" value="ECO:0007669"/>
    <property type="project" value="InterPro"/>
</dbReference>
<feature type="compositionally biased region" description="Acidic residues" evidence="1">
    <location>
        <begin position="213"/>
        <end position="223"/>
    </location>
</feature>
<feature type="compositionally biased region" description="Polar residues" evidence="1">
    <location>
        <begin position="157"/>
        <end position="170"/>
    </location>
</feature>
<feature type="region of interest" description="Disordered" evidence="1">
    <location>
        <begin position="247"/>
        <end position="270"/>
    </location>
</feature>
<dbReference type="EMBL" id="QPFP01000002">
    <property type="protein sequence ID" value="TEB39017.1"/>
    <property type="molecule type" value="Genomic_DNA"/>
</dbReference>
<feature type="compositionally biased region" description="Polar residues" evidence="1">
    <location>
        <begin position="803"/>
        <end position="812"/>
    </location>
</feature>
<feature type="region of interest" description="Disordered" evidence="1">
    <location>
        <begin position="588"/>
        <end position="607"/>
    </location>
</feature>
<feature type="region of interest" description="Disordered" evidence="1">
    <location>
        <begin position="284"/>
        <end position="549"/>
    </location>
</feature>
<dbReference type="GO" id="GO:1990334">
    <property type="term" value="C:Bfa1-Bub2 complex"/>
    <property type="evidence" value="ECO:0007669"/>
    <property type="project" value="InterPro"/>
</dbReference>
<feature type="region of interest" description="Disordered" evidence="1">
    <location>
        <begin position="780"/>
        <end position="840"/>
    </location>
</feature>
<feature type="compositionally biased region" description="Low complexity" evidence="1">
    <location>
        <begin position="298"/>
        <end position="312"/>
    </location>
</feature>
<protein>
    <recommendedName>
        <fullName evidence="4">Protein byr4</fullName>
    </recommendedName>
</protein>
<gene>
    <name evidence="2" type="ORF">FA13DRAFT_1724971</name>
</gene>
<feature type="compositionally biased region" description="Low complexity" evidence="1">
    <location>
        <begin position="103"/>
        <end position="120"/>
    </location>
</feature>
<dbReference type="PANTHER" id="PTHR35140">
    <property type="entry name" value="MITOTIC CHECK POINT PROTEIN BFA1"/>
    <property type="match status" value="1"/>
</dbReference>
<dbReference type="OrthoDB" id="19159at2759"/>
<dbReference type="STRING" id="71717.A0A4Y7TXX1"/>
<feature type="region of interest" description="Disordered" evidence="1">
    <location>
        <begin position="157"/>
        <end position="226"/>
    </location>
</feature>
<sequence>MSATPQPSALLIREDWADADFDIPDGVPLHAPSDRDDDDEDWDIEMDLGQTGGAKAKAVVAGIAARLDSVAPRPALAASTSQMITIRPPISSLTIEDEDEEGASTIKATTTIKAGTIKPTDPSNLNPKIPKQPLPQAVDEDFEDGFALPSDLTTLSLAPKSLNHQSSKTSLEWGDKDSSTSTSSQSSDAYSTLGFADTSPLSHSSTSVSLPDTETEDEDDDLDGLVIPNALFESKQGVRHLNRLLETKKKAEPVAHSVQVPVPNPEDDFEAGLVIEDDVDLSPSRLLANSQQSQRTANRSSINSQRLSSSLRPPTRKLDRSKSPSNPPPSSQRQLQKIRLSPSPPLRPPSRSQTFQAFGPPPPIPSPVPSPSSSFLTPKPGSLRGQKSHTGLKPPTPPSTVRKLTRKASMSVIESSQKQTPRTSVELKPSQSKLARYEEPTVASKAKSHKNSTSRMHDFKVPPSRPSTPSSNPVALRLTMPTQSKLKTRPALSQVFAQTPDSQTPRPLSPLHRPPSSASFRTSGSRISKPQPISASPPPASLPKLLKKPKRLRTYGDGTELDAFDDLPLDQDKEGRFRVYPKGIGNRIPGGSFEKPFAKSTSDKIGDAKQGTIRRTKGQISLNDSGILTPATNTLRRATTAFEATCSRPDSKSASEVLPKKRKSNGSSPNTTRRKPTLIRNLGGAGGPKVVGDMKWNPSTLRWEGNDHVLREFDAAMGTSTRPALITQLTGSSIGSPSGNYSNGARVVGNMYFDPQQMRWISTLPPDEEEPDVFANMADDEEDSDVWEGKSGTIRGQGPRASDASSTTSCAESTDRMCPSPAPGHSRAMSDSGSDRGSRASMYVGDIDEEFTAKCQQAEARHRAEMKGWKTSVSPHDQCHPPTISHLYEIRALATRKY</sequence>
<feature type="region of interest" description="Disordered" evidence="1">
    <location>
        <begin position="92"/>
        <end position="145"/>
    </location>
</feature>
<dbReference type="AlphaFoldDB" id="A0A4Y7TXX1"/>
<organism evidence="2 3">
    <name type="scientific">Coprinellus micaceus</name>
    <name type="common">Glistening ink-cap mushroom</name>
    <name type="synonym">Coprinus micaceus</name>
    <dbReference type="NCBI Taxonomy" id="71717"/>
    <lineage>
        <taxon>Eukaryota</taxon>
        <taxon>Fungi</taxon>
        <taxon>Dikarya</taxon>
        <taxon>Basidiomycota</taxon>
        <taxon>Agaricomycotina</taxon>
        <taxon>Agaricomycetes</taxon>
        <taxon>Agaricomycetidae</taxon>
        <taxon>Agaricales</taxon>
        <taxon>Agaricineae</taxon>
        <taxon>Psathyrellaceae</taxon>
        <taxon>Coprinellus</taxon>
    </lineage>
</organism>